<sequence length="199" mass="22231">MRIVIDPGHSGRNIDPGAVNQNTGLQEADVALIISRLVEKYLLAVGYEVKLTRTEWEQPETDDLNYRTALANNWGADVFVSLHCNSAANKSAKGYETWTSPGDTNGDRLATCLHNQIAAEFPDRVGRTDYSDGDADKEARFYVLVHTEAPACLVEMAFISNDEEAALLANRTWQDRYARAIARGVTDYFQLLYIKEGKR</sequence>
<dbReference type="GO" id="GO:0009253">
    <property type="term" value="P:peptidoglycan catabolic process"/>
    <property type="evidence" value="ECO:0007669"/>
    <property type="project" value="InterPro"/>
</dbReference>
<evidence type="ECO:0000313" key="3">
    <source>
        <dbReference type="EMBL" id="CQR75052.1"/>
    </source>
</evidence>
<evidence type="ECO:0000259" key="2">
    <source>
        <dbReference type="SMART" id="SM00646"/>
    </source>
</evidence>
<dbReference type="EMBL" id="CTRP01000016">
    <property type="protein sequence ID" value="CQR75052.1"/>
    <property type="molecule type" value="Genomic_DNA"/>
</dbReference>
<feature type="domain" description="MurNAc-LAA" evidence="2">
    <location>
        <begin position="68"/>
        <end position="186"/>
    </location>
</feature>
<dbReference type="CDD" id="cd02696">
    <property type="entry name" value="MurNAc-LAA"/>
    <property type="match status" value="1"/>
</dbReference>
<dbReference type="Pfam" id="PF01520">
    <property type="entry name" value="Amidase_3"/>
    <property type="match status" value="1"/>
</dbReference>
<dbReference type="InterPro" id="IPR050695">
    <property type="entry name" value="N-acetylmuramoyl_amidase_3"/>
</dbReference>
<accession>A0A0U1L5T1</accession>
<dbReference type="PANTHER" id="PTHR30404">
    <property type="entry name" value="N-ACETYLMURAMOYL-L-ALANINE AMIDASE"/>
    <property type="match status" value="1"/>
</dbReference>
<dbReference type="AlphaFoldDB" id="A0A0U1L5T1"/>
<proteinExistence type="predicted"/>
<name>A0A0U1L5T1_9FIRM</name>
<dbReference type="SMART" id="SM00646">
    <property type="entry name" value="Ami_3"/>
    <property type="match status" value="1"/>
</dbReference>
<dbReference type="Gene3D" id="3.40.630.40">
    <property type="entry name" value="Zn-dependent exopeptidases"/>
    <property type="match status" value="1"/>
</dbReference>
<evidence type="ECO:0000313" key="4">
    <source>
        <dbReference type="Proteomes" id="UP000049855"/>
    </source>
</evidence>
<dbReference type="InterPro" id="IPR002508">
    <property type="entry name" value="MurNAc-LAA_cat"/>
</dbReference>
<dbReference type="Proteomes" id="UP000049855">
    <property type="component" value="Unassembled WGS sequence"/>
</dbReference>
<gene>
    <name evidence="3" type="ORF">SpAn4DRAFT_4416</name>
</gene>
<keyword evidence="4" id="KW-1185">Reference proteome</keyword>
<evidence type="ECO:0000256" key="1">
    <source>
        <dbReference type="ARBA" id="ARBA00022801"/>
    </source>
</evidence>
<dbReference type="PANTHER" id="PTHR30404:SF0">
    <property type="entry name" value="N-ACETYLMURAMOYL-L-ALANINE AMIDASE AMIC"/>
    <property type="match status" value="1"/>
</dbReference>
<dbReference type="SUPFAM" id="SSF53187">
    <property type="entry name" value="Zn-dependent exopeptidases"/>
    <property type="match status" value="1"/>
</dbReference>
<reference evidence="4" key="1">
    <citation type="submission" date="2015-03" db="EMBL/GenBank/DDBJ databases">
        <authorList>
            <person name="Nijsse Bart"/>
        </authorList>
    </citation>
    <scope>NUCLEOTIDE SEQUENCE [LARGE SCALE GENOMIC DNA]</scope>
</reference>
<organism evidence="3 4">
    <name type="scientific">Sporomusa ovata</name>
    <dbReference type="NCBI Taxonomy" id="2378"/>
    <lineage>
        <taxon>Bacteria</taxon>
        <taxon>Bacillati</taxon>
        <taxon>Bacillota</taxon>
        <taxon>Negativicutes</taxon>
        <taxon>Selenomonadales</taxon>
        <taxon>Sporomusaceae</taxon>
        <taxon>Sporomusa</taxon>
    </lineage>
</organism>
<dbReference type="GO" id="GO:0008745">
    <property type="term" value="F:N-acetylmuramoyl-L-alanine amidase activity"/>
    <property type="evidence" value="ECO:0007669"/>
    <property type="project" value="UniProtKB-EC"/>
</dbReference>
<dbReference type="EC" id="3.5.1.28" evidence="3"/>
<dbReference type="GO" id="GO:0030288">
    <property type="term" value="C:outer membrane-bounded periplasmic space"/>
    <property type="evidence" value="ECO:0007669"/>
    <property type="project" value="TreeGrafter"/>
</dbReference>
<protein>
    <submittedName>
        <fullName evidence="3">N-acetylmuramoyl-L-alanine amidase</fullName>
        <ecNumber evidence="3">3.5.1.28</ecNumber>
    </submittedName>
</protein>
<keyword evidence="1 3" id="KW-0378">Hydrolase</keyword>
<dbReference type="RefSeq" id="WP_021171274.1">
    <property type="nucleotide sequence ID" value="NZ_CTRP01000016.1"/>
</dbReference>